<organism evidence="2 3">
    <name type="scientific">Fluctibacter corallii</name>
    <dbReference type="NCBI Taxonomy" id="2984329"/>
    <lineage>
        <taxon>Bacteria</taxon>
        <taxon>Pseudomonadati</taxon>
        <taxon>Pseudomonadota</taxon>
        <taxon>Gammaproteobacteria</taxon>
        <taxon>Alteromonadales</taxon>
        <taxon>Alteromonadaceae</taxon>
        <taxon>Fluctibacter</taxon>
    </lineage>
</organism>
<evidence type="ECO:0000313" key="2">
    <source>
        <dbReference type="EMBL" id="MCV2883362.1"/>
    </source>
</evidence>
<proteinExistence type="predicted"/>
<keyword evidence="3" id="KW-1185">Reference proteome</keyword>
<protein>
    <recommendedName>
        <fullName evidence="4">PepSY domain-containing protein</fullName>
    </recommendedName>
</protein>
<gene>
    <name evidence="2" type="ORF">OE749_01455</name>
</gene>
<reference evidence="2 3" key="1">
    <citation type="submission" date="2022-10" db="EMBL/GenBank/DDBJ databases">
        <title>Aestuariibacter sp. AA17 isolated from Montipora capitata coral fragment.</title>
        <authorList>
            <person name="Emsley S.A."/>
            <person name="Pfannmuller K.M."/>
            <person name="Loughran R.M."/>
            <person name="Shlafstein M."/>
            <person name="Papke E."/>
            <person name="Saw J.H."/>
            <person name="Ushijima B."/>
            <person name="Videau P."/>
        </authorList>
    </citation>
    <scope>NUCLEOTIDE SEQUENCE [LARGE SCALE GENOMIC DNA]</scope>
    <source>
        <strain evidence="2 3">AA17</strain>
    </source>
</reference>
<evidence type="ECO:0000313" key="3">
    <source>
        <dbReference type="Proteomes" id="UP001652504"/>
    </source>
</evidence>
<dbReference type="RefSeq" id="WP_263710563.1">
    <property type="nucleotide sequence ID" value="NZ_JAOWKX010000001.1"/>
</dbReference>
<evidence type="ECO:0000256" key="1">
    <source>
        <dbReference type="SAM" id="MobiDB-lite"/>
    </source>
</evidence>
<accession>A0ABT3A3U8</accession>
<feature type="region of interest" description="Disordered" evidence="1">
    <location>
        <begin position="1"/>
        <end position="24"/>
    </location>
</feature>
<sequence>MSDDRKVQRDIPQDKLSETREQYEKDGYDVDVEVQRDGYYTINARRRYDYRDDEYSR</sequence>
<dbReference type="EMBL" id="JAOWKX010000001">
    <property type="protein sequence ID" value="MCV2883362.1"/>
    <property type="molecule type" value="Genomic_DNA"/>
</dbReference>
<dbReference type="Proteomes" id="UP001652504">
    <property type="component" value="Unassembled WGS sequence"/>
</dbReference>
<name>A0ABT3A3U8_9ALTE</name>
<evidence type="ECO:0008006" key="4">
    <source>
        <dbReference type="Google" id="ProtNLM"/>
    </source>
</evidence>
<comment type="caution">
    <text evidence="2">The sequence shown here is derived from an EMBL/GenBank/DDBJ whole genome shotgun (WGS) entry which is preliminary data.</text>
</comment>